<proteinExistence type="predicted"/>
<dbReference type="Proteomes" id="UP001338125">
    <property type="component" value="Unassembled WGS sequence"/>
</dbReference>
<accession>A0ABR0SZX8</accession>
<evidence type="ECO:0000256" key="1">
    <source>
        <dbReference type="SAM" id="MobiDB-lite"/>
    </source>
</evidence>
<keyword evidence="3" id="KW-1185">Reference proteome</keyword>
<feature type="region of interest" description="Disordered" evidence="1">
    <location>
        <begin position="1"/>
        <end position="20"/>
    </location>
</feature>
<comment type="caution">
    <text evidence="2">The sequence shown here is derived from an EMBL/GenBank/DDBJ whole genome shotgun (WGS) entry which is preliminary data.</text>
</comment>
<feature type="region of interest" description="Disordered" evidence="1">
    <location>
        <begin position="53"/>
        <end position="77"/>
    </location>
</feature>
<feature type="region of interest" description="Disordered" evidence="1">
    <location>
        <begin position="298"/>
        <end position="344"/>
    </location>
</feature>
<name>A0ABR0SZX8_9HYPO</name>
<protein>
    <submittedName>
        <fullName evidence="2">Uncharacterized protein</fullName>
    </submittedName>
</protein>
<evidence type="ECO:0000313" key="3">
    <source>
        <dbReference type="Proteomes" id="UP001338125"/>
    </source>
</evidence>
<organism evidence="2 3">
    <name type="scientific">Cladobotryum mycophilum</name>
    <dbReference type="NCBI Taxonomy" id="491253"/>
    <lineage>
        <taxon>Eukaryota</taxon>
        <taxon>Fungi</taxon>
        <taxon>Dikarya</taxon>
        <taxon>Ascomycota</taxon>
        <taxon>Pezizomycotina</taxon>
        <taxon>Sordariomycetes</taxon>
        <taxon>Hypocreomycetidae</taxon>
        <taxon>Hypocreales</taxon>
        <taxon>Hypocreaceae</taxon>
        <taxon>Cladobotryum</taxon>
    </lineage>
</organism>
<gene>
    <name evidence="2" type="ORF">PT974_00125</name>
</gene>
<sequence>MASTSVAAASNPNNEAISDGNSDIARMISLERMKTEATGRRPFQKVYLWTTTNDESSAGSSKRKRATTLKYNPATDGPARRGPCPILPLGQELLPHIKAKAYLEVGIVIGDEPEKYKPSGISRDKTRDAARKMRGTLPRHANAMRAFIPISEYIQSQSKFYENVDSKKPAKERLREVSAACKTHAAVKKMTKEAAERAGVSPFLSFNHPLTERMSQKVLEDLQRATPAMERLDPRVVQVIHQVVCSLSDDKPLVEQLQQNNLAFFLELCQVTVRSTEIPRPVIVREVKSALAAARIHSRHLPSSSASNSTATARVVVGGGDGDGNDNNEEEDEDGQDEEEEPDA</sequence>
<feature type="compositionally biased region" description="Acidic residues" evidence="1">
    <location>
        <begin position="323"/>
        <end position="344"/>
    </location>
</feature>
<dbReference type="EMBL" id="JAVFKD010000001">
    <property type="protein sequence ID" value="KAK5997766.1"/>
    <property type="molecule type" value="Genomic_DNA"/>
</dbReference>
<feature type="compositionally biased region" description="Low complexity" evidence="1">
    <location>
        <begin position="303"/>
        <end position="313"/>
    </location>
</feature>
<reference evidence="2 3" key="1">
    <citation type="submission" date="2024-01" db="EMBL/GenBank/DDBJ databases">
        <title>Complete genome of Cladobotryum mycophilum ATHUM6906.</title>
        <authorList>
            <person name="Christinaki A.C."/>
            <person name="Myridakis A.I."/>
            <person name="Kouvelis V.N."/>
        </authorList>
    </citation>
    <scope>NUCLEOTIDE SEQUENCE [LARGE SCALE GENOMIC DNA]</scope>
    <source>
        <strain evidence="2 3">ATHUM6906</strain>
    </source>
</reference>
<evidence type="ECO:0000313" key="2">
    <source>
        <dbReference type="EMBL" id="KAK5997766.1"/>
    </source>
</evidence>